<dbReference type="OrthoDB" id="8563419at2"/>
<evidence type="ECO:0000313" key="2">
    <source>
        <dbReference type="EMBL" id="TCV96055.1"/>
    </source>
</evidence>
<dbReference type="AlphaFoldDB" id="A0A4R3YSS5"/>
<gene>
    <name evidence="2" type="ORF">EC912_102404</name>
</gene>
<protein>
    <submittedName>
        <fullName evidence="2">Uncharacterized protein</fullName>
    </submittedName>
</protein>
<feature type="transmembrane region" description="Helical" evidence="1">
    <location>
        <begin position="21"/>
        <end position="48"/>
    </location>
</feature>
<keyword evidence="1" id="KW-0472">Membrane</keyword>
<reference evidence="2 3" key="1">
    <citation type="submission" date="2019-03" db="EMBL/GenBank/DDBJ databases">
        <title>Above-ground endophytic microbial communities from plants in different locations in the United States.</title>
        <authorList>
            <person name="Frank C."/>
        </authorList>
    </citation>
    <scope>NUCLEOTIDE SEQUENCE [LARGE SCALE GENOMIC DNA]</scope>
    <source>
        <strain evidence="2 3">LP_13_YM</strain>
    </source>
</reference>
<proteinExistence type="predicted"/>
<sequence>MTQSIRKDERSTNERRNLDEDLCVHIFTASAGMVGVCLTVIGIIRVVISLRGTDTIADDLLAADAMFYLTSCFLSYWSLRTKRIARSHRIERAADAIFLVALLVTVVAAAVITWAVSVG</sequence>
<evidence type="ECO:0000256" key="1">
    <source>
        <dbReference type="SAM" id="Phobius"/>
    </source>
</evidence>
<dbReference type="EMBL" id="SMCS01000002">
    <property type="protein sequence ID" value="TCV96055.1"/>
    <property type="molecule type" value="Genomic_DNA"/>
</dbReference>
<evidence type="ECO:0000313" key="3">
    <source>
        <dbReference type="Proteomes" id="UP000295645"/>
    </source>
</evidence>
<comment type="caution">
    <text evidence="2">The sequence shown here is derived from an EMBL/GenBank/DDBJ whole genome shotgun (WGS) entry which is preliminary data.</text>
</comment>
<keyword evidence="1" id="KW-0812">Transmembrane</keyword>
<name>A0A4R3YSS5_9GAMM</name>
<accession>A0A4R3YSS5</accession>
<organism evidence="2 3">
    <name type="scientific">Luteibacter rhizovicinus</name>
    <dbReference type="NCBI Taxonomy" id="242606"/>
    <lineage>
        <taxon>Bacteria</taxon>
        <taxon>Pseudomonadati</taxon>
        <taxon>Pseudomonadota</taxon>
        <taxon>Gammaproteobacteria</taxon>
        <taxon>Lysobacterales</taxon>
        <taxon>Rhodanobacteraceae</taxon>
        <taxon>Luteibacter</taxon>
    </lineage>
</organism>
<keyword evidence="1" id="KW-1133">Transmembrane helix</keyword>
<dbReference type="RefSeq" id="WP_132142273.1">
    <property type="nucleotide sequence ID" value="NZ_SMCS01000002.1"/>
</dbReference>
<feature type="transmembrane region" description="Helical" evidence="1">
    <location>
        <begin position="97"/>
        <end position="116"/>
    </location>
</feature>
<keyword evidence="3" id="KW-1185">Reference proteome</keyword>
<feature type="transmembrane region" description="Helical" evidence="1">
    <location>
        <begin position="60"/>
        <end position="77"/>
    </location>
</feature>
<dbReference type="Proteomes" id="UP000295645">
    <property type="component" value="Unassembled WGS sequence"/>
</dbReference>